<accession>A0A644VNU9</accession>
<comment type="caution">
    <text evidence="3">The sequence shown here is derived from an EMBL/GenBank/DDBJ whole genome shotgun (WGS) entry which is preliminary data.</text>
</comment>
<reference evidence="3" key="1">
    <citation type="submission" date="2019-08" db="EMBL/GenBank/DDBJ databases">
        <authorList>
            <person name="Kucharzyk K."/>
            <person name="Murdoch R.W."/>
            <person name="Higgins S."/>
            <person name="Loffler F."/>
        </authorList>
    </citation>
    <scope>NUCLEOTIDE SEQUENCE</scope>
</reference>
<organism evidence="3">
    <name type="scientific">bioreactor metagenome</name>
    <dbReference type="NCBI Taxonomy" id="1076179"/>
    <lineage>
        <taxon>unclassified sequences</taxon>
        <taxon>metagenomes</taxon>
        <taxon>ecological metagenomes</taxon>
    </lineage>
</organism>
<proteinExistence type="predicted"/>
<dbReference type="EMBL" id="VSSQ01000349">
    <property type="protein sequence ID" value="MPL92143.1"/>
    <property type="molecule type" value="Genomic_DNA"/>
</dbReference>
<name>A0A644VNU9_9ZZZZ</name>
<evidence type="ECO:0000313" key="3">
    <source>
        <dbReference type="EMBL" id="MPL92143.1"/>
    </source>
</evidence>
<feature type="domain" description="DUF2726" evidence="2">
    <location>
        <begin position="51"/>
        <end position="160"/>
    </location>
</feature>
<dbReference type="InterPro" id="IPR024402">
    <property type="entry name" value="DUF2726"/>
</dbReference>
<gene>
    <name evidence="3" type="ORF">SDC9_38240</name>
</gene>
<dbReference type="AlphaFoldDB" id="A0A644VNU9"/>
<keyword evidence="1" id="KW-0472">Membrane</keyword>
<dbReference type="Pfam" id="PF10881">
    <property type="entry name" value="DUF2726"/>
    <property type="match status" value="1"/>
</dbReference>
<evidence type="ECO:0000259" key="2">
    <source>
        <dbReference type="Pfam" id="PF10881"/>
    </source>
</evidence>
<protein>
    <recommendedName>
        <fullName evidence="2">DUF2726 domain-containing protein</fullName>
    </recommendedName>
</protein>
<evidence type="ECO:0000256" key="1">
    <source>
        <dbReference type="SAM" id="Phobius"/>
    </source>
</evidence>
<sequence>MGPLEFSTTLLSDGAIPPMIWGLALLGGVATVAVAAARGRVFGHRYESCAVLNNSERSLHGTLSAAIAELPQPQPLLLCQVSYGEFLRCKDRKGFWRINAKRADFLVVDRGFSPRMVIEYQGSGHYGSTFNQRLDARRRDRVKKDACTSAGIPWLEVPPKFDARSVRALVVSALVPDQPLPAEAKGPSHD</sequence>
<keyword evidence="1" id="KW-1133">Transmembrane helix</keyword>
<feature type="transmembrane region" description="Helical" evidence="1">
    <location>
        <begin position="20"/>
        <end position="37"/>
    </location>
</feature>
<keyword evidence="1" id="KW-0812">Transmembrane</keyword>